<dbReference type="GO" id="GO:0005829">
    <property type="term" value="C:cytosol"/>
    <property type="evidence" value="ECO:0007669"/>
    <property type="project" value="TreeGrafter"/>
</dbReference>
<organism evidence="15 16">
    <name type="scientific">Romanomermis culicivorax</name>
    <name type="common">Nematode worm</name>
    <dbReference type="NCBI Taxonomy" id="13658"/>
    <lineage>
        <taxon>Eukaryota</taxon>
        <taxon>Metazoa</taxon>
        <taxon>Ecdysozoa</taxon>
        <taxon>Nematoda</taxon>
        <taxon>Enoplea</taxon>
        <taxon>Dorylaimia</taxon>
        <taxon>Mermithida</taxon>
        <taxon>Mermithoidea</taxon>
        <taxon>Mermithidae</taxon>
        <taxon>Romanomermis</taxon>
    </lineage>
</organism>
<comment type="subcellular location">
    <subcellularLocation>
        <location evidence="2">Nucleus</location>
        <location evidence="2">Nucleolus</location>
    </subcellularLocation>
</comment>
<evidence type="ECO:0000256" key="7">
    <source>
        <dbReference type="ARBA" id="ARBA00022801"/>
    </source>
</evidence>
<comment type="catalytic activity">
    <reaction evidence="1">
        <text>Thiol-dependent hydrolysis of ester, thioester, amide, peptide and isopeptide bonds formed by the C-terminal Gly of ubiquitin (a 76-residue protein attached to proteins as an intracellular targeting signal).</text>
        <dbReference type="EC" id="3.4.19.12"/>
    </reaction>
</comment>
<evidence type="ECO:0000256" key="9">
    <source>
        <dbReference type="ARBA" id="ARBA00039432"/>
    </source>
</evidence>
<dbReference type="GO" id="GO:0004843">
    <property type="term" value="F:cysteine-type deubiquitinase activity"/>
    <property type="evidence" value="ECO:0007669"/>
    <property type="project" value="UniProtKB-EC"/>
</dbReference>
<dbReference type="EC" id="3.4.19.12" evidence="4"/>
<name>A0A915KAE4_ROMCU</name>
<dbReference type="WBParaSite" id="nRc.2.0.1.t35090-RA">
    <property type="protein sequence ID" value="nRc.2.0.1.t35090-RA"/>
    <property type="gene ID" value="nRc.2.0.1.g35090"/>
</dbReference>
<keyword evidence="6" id="KW-0833">Ubl conjugation pathway</keyword>
<dbReference type="GO" id="GO:0016579">
    <property type="term" value="P:protein deubiquitination"/>
    <property type="evidence" value="ECO:0007669"/>
    <property type="project" value="InterPro"/>
</dbReference>
<dbReference type="PROSITE" id="PS00972">
    <property type="entry name" value="USP_1"/>
    <property type="match status" value="1"/>
</dbReference>
<sequence length="279" mass="31638">MTVDDDLRRVLIGSTNSSKLDRKLSNSLSIVNQSISFVPGTKPFENETNILKSKYIFVDVKKVNTSESTSGDHLKNVNSIVNGYIKPSGDTLNPRKCDGPQVPLPQFVIYPEEAVKLTWGDNMRTGTGVGLNNLGNTCFLNSILQVLTNSAPLVNYLFGDHHASNVLCKMDFVQFALYECTSNEYGRQPNRAQTPYHLKISFRNFDNRSYFYLGIMKNHAFGRQEDAHEFLRYFVDSMQNACLYMFKDKKLDLFTKETSPIGRIFGGYHKNDSNASVYF</sequence>
<dbReference type="InterPro" id="IPR038765">
    <property type="entry name" value="Papain-like_cys_pep_sf"/>
</dbReference>
<dbReference type="AlphaFoldDB" id="A0A915KAE4"/>
<evidence type="ECO:0000256" key="1">
    <source>
        <dbReference type="ARBA" id="ARBA00000707"/>
    </source>
</evidence>
<evidence type="ECO:0000256" key="13">
    <source>
        <dbReference type="ARBA" id="ARBA00043009"/>
    </source>
</evidence>
<keyword evidence="5" id="KW-0645">Protease</keyword>
<keyword evidence="15" id="KW-1185">Reference proteome</keyword>
<dbReference type="InterPro" id="IPR001394">
    <property type="entry name" value="Peptidase_C19_UCH"/>
</dbReference>
<accession>A0A915KAE4</accession>
<evidence type="ECO:0000256" key="10">
    <source>
        <dbReference type="ARBA" id="ARBA00041300"/>
    </source>
</evidence>
<keyword evidence="7" id="KW-0378">Hydrolase</keyword>
<dbReference type="InterPro" id="IPR050164">
    <property type="entry name" value="Peptidase_C19"/>
</dbReference>
<dbReference type="GO" id="GO:0006508">
    <property type="term" value="P:proteolysis"/>
    <property type="evidence" value="ECO:0007669"/>
    <property type="project" value="UniProtKB-KW"/>
</dbReference>
<evidence type="ECO:0000256" key="6">
    <source>
        <dbReference type="ARBA" id="ARBA00022786"/>
    </source>
</evidence>
<evidence type="ECO:0000256" key="8">
    <source>
        <dbReference type="ARBA" id="ARBA00022807"/>
    </source>
</evidence>
<protein>
    <recommendedName>
        <fullName evidence="9">Ubiquitin carboxyl-terminal hydrolase 36</fullName>
        <ecNumber evidence="4">3.4.19.12</ecNumber>
    </recommendedName>
    <alternativeName>
        <fullName evidence="12">Deubiquitinating enzyme 36</fullName>
    </alternativeName>
    <alternativeName>
        <fullName evidence="11">Protein scrawny</fullName>
    </alternativeName>
    <alternativeName>
        <fullName evidence="10">Ubiquitin thioesterase 36</fullName>
    </alternativeName>
    <alternativeName>
        <fullName evidence="13">Ubiquitin-specific-processing protease 36</fullName>
    </alternativeName>
</protein>
<dbReference type="InterPro" id="IPR028889">
    <property type="entry name" value="USP"/>
</dbReference>
<evidence type="ECO:0000259" key="14">
    <source>
        <dbReference type="PROSITE" id="PS50235"/>
    </source>
</evidence>
<evidence type="ECO:0000256" key="3">
    <source>
        <dbReference type="ARBA" id="ARBA00009085"/>
    </source>
</evidence>
<evidence type="ECO:0000313" key="16">
    <source>
        <dbReference type="WBParaSite" id="nRc.2.0.1.t35090-RA"/>
    </source>
</evidence>
<evidence type="ECO:0000256" key="2">
    <source>
        <dbReference type="ARBA" id="ARBA00004604"/>
    </source>
</evidence>
<dbReference type="GO" id="GO:0005730">
    <property type="term" value="C:nucleolus"/>
    <property type="evidence" value="ECO:0007669"/>
    <property type="project" value="UniProtKB-SubCell"/>
</dbReference>
<dbReference type="GO" id="GO:0042981">
    <property type="term" value="P:regulation of apoptotic process"/>
    <property type="evidence" value="ECO:0007669"/>
    <property type="project" value="TreeGrafter"/>
</dbReference>
<dbReference type="PROSITE" id="PS50235">
    <property type="entry name" value="USP_3"/>
    <property type="match status" value="1"/>
</dbReference>
<dbReference type="PANTHER" id="PTHR24006:SF758">
    <property type="entry name" value="UBIQUITIN CARBOXYL-TERMINAL HYDROLASE 36"/>
    <property type="match status" value="1"/>
</dbReference>
<dbReference type="SUPFAM" id="SSF54001">
    <property type="entry name" value="Cysteine proteinases"/>
    <property type="match status" value="1"/>
</dbReference>
<dbReference type="InterPro" id="IPR018200">
    <property type="entry name" value="USP_CS"/>
</dbReference>
<dbReference type="Pfam" id="PF00443">
    <property type="entry name" value="UCH"/>
    <property type="match status" value="1"/>
</dbReference>
<evidence type="ECO:0000256" key="5">
    <source>
        <dbReference type="ARBA" id="ARBA00022670"/>
    </source>
</evidence>
<evidence type="ECO:0000256" key="4">
    <source>
        <dbReference type="ARBA" id="ARBA00012759"/>
    </source>
</evidence>
<evidence type="ECO:0000256" key="11">
    <source>
        <dbReference type="ARBA" id="ARBA00042154"/>
    </source>
</evidence>
<comment type="similarity">
    <text evidence="3">Belongs to the peptidase C19 family.</text>
</comment>
<evidence type="ECO:0000313" key="15">
    <source>
        <dbReference type="Proteomes" id="UP000887565"/>
    </source>
</evidence>
<dbReference type="Proteomes" id="UP000887565">
    <property type="component" value="Unplaced"/>
</dbReference>
<dbReference type="PANTHER" id="PTHR24006">
    <property type="entry name" value="UBIQUITIN CARBOXYL-TERMINAL HYDROLASE"/>
    <property type="match status" value="1"/>
</dbReference>
<proteinExistence type="inferred from homology"/>
<reference evidence="16" key="1">
    <citation type="submission" date="2022-11" db="UniProtKB">
        <authorList>
            <consortium name="WormBaseParasite"/>
        </authorList>
    </citation>
    <scope>IDENTIFICATION</scope>
</reference>
<evidence type="ECO:0000256" key="12">
    <source>
        <dbReference type="ARBA" id="ARBA00042420"/>
    </source>
</evidence>
<dbReference type="Gene3D" id="3.90.70.10">
    <property type="entry name" value="Cysteine proteinases"/>
    <property type="match status" value="1"/>
</dbReference>
<keyword evidence="8" id="KW-0788">Thiol protease</keyword>
<feature type="domain" description="USP" evidence="14">
    <location>
        <begin position="129"/>
        <end position="279"/>
    </location>
</feature>